<evidence type="ECO:0000313" key="2">
    <source>
        <dbReference type="Proteomes" id="UP001499895"/>
    </source>
</evidence>
<dbReference type="Proteomes" id="UP001499895">
    <property type="component" value="Unassembled WGS sequence"/>
</dbReference>
<accession>A0ABN1ALB7</accession>
<organism evidence="1 2">
    <name type="scientific">Streptomyces stramineus</name>
    <dbReference type="NCBI Taxonomy" id="173861"/>
    <lineage>
        <taxon>Bacteria</taxon>
        <taxon>Bacillati</taxon>
        <taxon>Actinomycetota</taxon>
        <taxon>Actinomycetes</taxon>
        <taxon>Kitasatosporales</taxon>
        <taxon>Streptomycetaceae</taxon>
        <taxon>Streptomyces</taxon>
    </lineage>
</organism>
<comment type="caution">
    <text evidence="1">The sequence shown here is derived from an EMBL/GenBank/DDBJ whole genome shotgun (WGS) entry which is preliminary data.</text>
</comment>
<name>A0ABN1ALB7_9ACTN</name>
<sequence length="220" mass="23250">MIHISETLAVQTVEDFLGAEEVSRLNKVMDSEAAGWRPRSQAEILPAPALAEEILTQAVARSLPAIRRVMPSIAGAAPWGYTVLTAGQCVPTHLDGIVGARTAPRRIGRIGVVIAEAAEGGEFYVETTADPAPWTTTVLGEADGYVPGTPLARSLPHAMAGDPHAREARWLAAVDRTRWITHAGAGVAVAYGAQLIHGVTPVVRGRVRKFVADLLDTAAL</sequence>
<keyword evidence="2" id="KW-1185">Reference proteome</keyword>
<reference evidence="1 2" key="1">
    <citation type="journal article" date="2019" name="Int. J. Syst. Evol. Microbiol.">
        <title>The Global Catalogue of Microorganisms (GCM) 10K type strain sequencing project: providing services to taxonomists for standard genome sequencing and annotation.</title>
        <authorList>
            <consortium name="The Broad Institute Genomics Platform"/>
            <consortium name="The Broad Institute Genome Sequencing Center for Infectious Disease"/>
            <person name="Wu L."/>
            <person name="Ma J."/>
        </authorList>
    </citation>
    <scope>NUCLEOTIDE SEQUENCE [LARGE SCALE GENOMIC DNA]</scope>
    <source>
        <strain evidence="1 2">JCM 10649</strain>
    </source>
</reference>
<dbReference type="RefSeq" id="WP_344094001.1">
    <property type="nucleotide sequence ID" value="NZ_BAAAHB010000062.1"/>
</dbReference>
<proteinExistence type="predicted"/>
<evidence type="ECO:0000313" key="1">
    <source>
        <dbReference type="EMBL" id="GAA0479392.1"/>
    </source>
</evidence>
<dbReference type="EMBL" id="BAAAHB010000062">
    <property type="protein sequence ID" value="GAA0479392.1"/>
    <property type="molecule type" value="Genomic_DNA"/>
</dbReference>
<gene>
    <name evidence="1" type="ORF">GCM10009544_46630</name>
</gene>
<protein>
    <submittedName>
        <fullName evidence="1">Uncharacterized protein</fullName>
    </submittedName>
</protein>